<dbReference type="RefSeq" id="WP_089378843.1">
    <property type="nucleotide sequence ID" value="NZ_FZNX01000004.1"/>
</dbReference>
<organism evidence="4 5">
    <name type="scientific">Lutibacter flavus</name>
    <dbReference type="NCBI Taxonomy" id="691689"/>
    <lineage>
        <taxon>Bacteria</taxon>
        <taxon>Pseudomonadati</taxon>
        <taxon>Bacteroidota</taxon>
        <taxon>Flavobacteriia</taxon>
        <taxon>Flavobacteriales</taxon>
        <taxon>Flavobacteriaceae</taxon>
        <taxon>Lutibacter</taxon>
    </lineage>
</organism>
<dbReference type="Gene3D" id="3.40.50.1820">
    <property type="entry name" value="alpha/beta hydrolase"/>
    <property type="match status" value="1"/>
</dbReference>
<reference evidence="5" key="1">
    <citation type="submission" date="2017-06" db="EMBL/GenBank/DDBJ databases">
        <authorList>
            <person name="Varghese N."/>
            <person name="Submissions S."/>
        </authorList>
    </citation>
    <scope>NUCLEOTIDE SEQUENCE [LARGE SCALE GENOMIC DNA]</scope>
    <source>
        <strain evidence="5">DSM 27993</strain>
    </source>
</reference>
<dbReference type="AlphaFoldDB" id="A0A238YIU6"/>
<dbReference type="SUPFAM" id="SSF53474">
    <property type="entry name" value="alpha/beta-Hydrolases"/>
    <property type="match status" value="1"/>
</dbReference>
<gene>
    <name evidence="4" type="ORF">SAMN04488111_2573</name>
</gene>
<proteinExistence type="predicted"/>
<evidence type="ECO:0000256" key="1">
    <source>
        <dbReference type="ARBA" id="ARBA00022729"/>
    </source>
</evidence>
<dbReference type="Proteomes" id="UP000198412">
    <property type="component" value="Unassembled WGS sequence"/>
</dbReference>
<dbReference type="EMBL" id="FZNX01000004">
    <property type="protein sequence ID" value="SNR70319.1"/>
    <property type="molecule type" value="Genomic_DNA"/>
</dbReference>
<keyword evidence="5" id="KW-1185">Reference proteome</keyword>
<protein>
    <submittedName>
        <fullName evidence="4">Phospholipase/Carboxylesterase</fullName>
    </submittedName>
</protein>
<feature type="domain" description="Phospholipase/carboxylesterase/thioesterase" evidence="3">
    <location>
        <begin position="52"/>
        <end position="247"/>
    </location>
</feature>
<name>A0A238YIU6_9FLAO</name>
<dbReference type="InterPro" id="IPR050955">
    <property type="entry name" value="Plant_Biomass_Hydrol_Est"/>
</dbReference>
<accession>A0A238YIU6</accession>
<dbReference type="InterPro" id="IPR003140">
    <property type="entry name" value="PLipase/COase/thioEstase"/>
</dbReference>
<evidence type="ECO:0000256" key="2">
    <source>
        <dbReference type="SAM" id="SignalP"/>
    </source>
</evidence>
<sequence>MNKKIIFSCCLFLSFFGAISQIAEVSLFEKKQFIKELDTLQYRIMYPLNFSEEKVYPLVLFLHGAGERESDNETQLTHGSALFLTNESRTNFPAIVVFPQCPKNDYWANLTADRTTKPITFEFKNGEKPTKSLGLVIGLLDDLLTKSYTNKKQVYVMGLSMGGMGTFEILNRKPTTFAAAIPICGGGSPETTASYATTTALWIFHGAKDDVVSPQLSIGMVSGILNAGGNPNFTLYSNDNHNSWDSAFAEPNLLPWLFSKK</sequence>
<dbReference type="Pfam" id="PF02230">
    <property type="entry name" value="Abhydrolase_2"/>
    <property type="match status" value="1"/>
</dbReference>
<feature type="chain" id="PRO_5012059695" evidence="2">
    <location>
        <begin position="21"/>
        <end position="261"/>
    </location>
</feature>
<evidence type="ECO:0000313" key="5">
    <source>
        <dbReference type="Proteomes" id="UP000198412"/>
    </source>
</evidence>
<dbReference type="OrthoDB" id="9764953at2"/>
<dbReference type="InterPro" id="IPR029058">
    <property type="entry name" value="AB_hydrolase_fold"/>
</dbReference>
<evidence type="ECO:0000313" key="4">
    <source>
        <dbReference type="EMBL" id="SNR70319.1"/>
    </source>
</evidence>
<evidence type="ECO:0000259" key="3">
    <source>
        <dbReference type="Pfam" id="PF02230"/>
    </source>
</evidence>
<feature type="signal peptide" evidence="2">
    <location>
        <begin position="1"/>
        <end position="20"/>
    </location>
</feature>
<dbReference type="GO" id="GO:0016787">
    <property type="term" value="F:hydrolase activity"/>
    <property type="evidence" value="ECO:0007669"/>
    <property type="project" value="InterPro"/>
</dbReference>
<dbReference type="PANTHER" id="PTHR43037:SF1">
    <property type="entry name" value="BLL1128 PROTEIN"/>
    <property type="match status" value="1"/>
</dbReference>
<dbReference type="PANTHER" id="PTHR43037">
    <property type="entry name" value="UNNAMED PRODUCT-RELATED"/>
    <property type="match status" value="1"/>
</dbReference>
<keyword evidence="1 2" id="KW-0732">Signal</keyword>